<keyword evidence="1" id="KW-0812">Transmembrane</keyword>
<proteinExistence type="predicted"/>
<reference evidence="2" key="1">
    <citation type="submission" date="2023-06" db="EMBL/GenBank/DDBJ databases">
        <title>Survivors Of The Sea: Transcriptome response of Skeletonema marinoi to long-term dormancy.</title>
        <authorList>
            <person name="Pinder M.I.M."/>
            <person name="Kourtchenko O."/>
            <person name="Robertson E.K."/>
            <person name="Larsson T."/>
            <person name="Maumus F."/>
            <person name="Osuna-Cruz C.M."/>
            <person name="Vancaester E."/>
            <person name="Stenow R."/>
            <person name="Vandepoele K."/>
            <person name="Ploug H."/>
            <person name="Bruchert V."/>
            <person name="Godhe A."/>
            <person name="Topel M."/>
        </authorList>
    </citation>
    <scope>NUCLEOTIDE SEQUENCE</scope>
    <source>
        <strain evidence="2">R05AC</strain>
    </source>
</reference>
<dbReference type="Proteomes" id="UP001224775">
    <property type="component" value="Unassembled WGS sequence"/>
</dbReference>
<evidence type="ECO:0000256" key="1">
    <source>
        <dbReference type="SAM" id="Phobius"/>
    </source>
</evidence>
<keyword evidence="1" id="KW-1133">Transmembrane helix</keyword>
<evidence type="ECO:0000313" key="3">
    <source>
        <dbReference type="Proteomes" id="UP001224775"/>
    </source>
</evidence>
<feature type="transmembrane region" description="Helical" evidence="1">
    <location>
        <begin position="105"/>
        <end position="125"/>
    </location>
</feature>
<keyword evidence="1" id="KW-0472">Membrane</keyword>
<sequence>MVSFTYAAFLVVIDSLCITCYLLIKSVRKLTDERMREYPSIGEAVTSGSTAISSAITALSGSNSSEEDAEKGFAAKAKMVGKAAVLENTSMTPNTVERFPDWQPLPYRCGIITMLVLLGLTTLLLTPSILLDKLGVAASSSSSSLQLCRGVEGGIDGHIKKVQETLANITRIEYARFEDSYTKEFAAALSEDTSRYGTDEYPCGEVDSQKRKEWENINANKTFFTGWCEEKRSEEIEASEKRTITIPRECKTVEVKACADSWGLKWFCASASEEVCTPEIQYPSPDVNAVDNHVKLAKYQMEVERMERLREANLNTPKTDVTSIVDDISEASSKFGEQLKYQVDFASYLYILYLWVAAFFPSPIVLFRSSPSVRLKRNIFGMRKETFVLTVLVIWFGISYFKKFALDPSIQLYLANLSANPCYADPAFLKQKQQAISDVCSELGKMNAERTIRQQDIEQKLFMADFMLDTCGCRIPDRNLTNYMFKPAGGLFVSKSEGDLPEWAKDIGMKARNAPYYEYIGLGWWSKLTYGFYLPERDSPSVGNTTVCENPEYQREQIHEAPESGMNWFQLWISSGMLAELATKLVAANFCVAILKSADPLGSINGM</sequence>
<gene>
    <name evidence="2" type="ORF">QTG54_006525</name>
</gene>
<feature type="transmembrane region" description="Helical" evidence="1">
    <location>
        <begin position="387"/>
        <end position="406"/>
    </location>
</feature>
<protein>
    <submittedName>
        <fullName evidence="2">Uncharacterized protein</fullName>
    </submittedName>
</protein>
<comment type="caution">
    <text evidence="2">The sequence shown here is derived from an EMBL/GenBank/DDBJ whole genome shotgun (WGS) entry which is preliminary data.</text>
</comment>
<keyword evidence="3" id="KW-1185">Reference proteome</keyword>
<name>A0AAD8YB21_9STRA</name>
<dbReference type="EMBL" id="JATAAI010000010">
    <property type="protein sequence ID" value="KAK1742928.1"/>
    <property type="molecule type" value="Genomic_DNA"/>
</dbReference>
<organism evidence="2 3">
    <name type="scientific">Skeletonema marinoi</name>
    <dbReference type="NCBI Taxonomy" id="267567"/>
    <lineage>
        <taxon>Eukaryota</taxon>
        <taxon>Sar</taxon>
        <taxon>Stramenopiles</taxon>
        <taxon>Ochrophyta</taxon>
        <taxon>Bacillariophyta</taxon>
        <taxon>Coscinodiscophyceae</taxon>
        <taxon>Thalassiosirophycidae</taxon>
        <taxon>Thalassiosirales</taxon>
        <taxon>Skeletonemataceae</taxon>
        <taxon>Skeletonema</taxon>
        <taxon>Skeletonema marinoi-dohrnii complex</taxon>
    </lineage>
</organism>
<evidence type="ECO:0000313" key="2">
    <source>
        <dbReference type="EMBL" id="KAK1742928.1"/>
    </source>
</evidence>
<feature type="transmembrane region" description="Helical" evidence="1">
    <location>
        <begin position="348"/>
        <end position="367"/>
    </location>
</feature>
<dbReference type="AlphaFoldDB" id="A0AAD8YB21"/>
<feature type="transmembrane region" description="Helical" evidence="1">
    <location>
        <begin position="6"/>
        <end position="24"/>
    </location>
</feature>
<accession>A0AAD8YB21</accession>